<comment type="caution">
    <text evidence="5">The sequence shown here is derived from an EMBL/GenBank/DDBJ whole genome shotgun (WGS) entry which is preliminary data.</text>
</comment>
<dbReference type="PANTHER" id="PTHR41517:SF1">
    <property type="entry name" value="CUPIN"/>
    <property type="match status" value="1"/>
</dbReference>
<dbReference type="InterPro" id="IPR013096">
    <property type="entry name" value="Cupin_2"/>
</dbReference>
<evidence type="ECO:0000259" key="4">
    <source>
        <dbReference type="Pfam" id="PF07883"/>
    </source>
</evidence>
<keyword evidence="6" id="KW-1185">Reference proteome</keyword>
<dbReference type="InterPro" id="IPR014710">
    <property type="entry name" value="RmlC-like_jellyroll"/>
</dbReference>
<organism evidence="5 6">
    <name type="scientific">Haloechinothrix salitolerans</name>
    <dbReference type="NCBI Taxonomy" id="926830"/>
    <lineage>
        <taxon>Bacteria</taxon>
        <taxon>Bacillati</taxon>
        <taxon>Actinomycetota</taxon>
        <taxon>Actinomycetes</taxon>
        <taxon>Pseudonocardiales</taxon>
        <taxon>Pseudonocardiaceae</taxon>
        <taxon>Haloechinothrix</taxon>
    </lineage>
</organism>
<evidence type="ECO:0000256" key="2">
    <source>
        <dbReference type="ARBA" id="ARBA00023002"/>
    </source>
</evidence>
<feature type="domain" description="Cupin type-2" evidence="4">
    <location>
        <begin position="256"/>
        <end position="323"/>
    </location>
</feature>
<feature type="domain" description="Cupin type-2" evidence="4">
    <location>
        <begin position="88"/>
        <end position="157"/>
    </location>
</feature>
<dbReference type="SUPFAM" id="SSF51182">
    <property type="entry name" value="RmlC-like cupins"/>
    <property type="match status" value="1"/>
</dbReference>
<keyword evidence="1" id="KW-0223">Dioxygenase</keyword>
<dbReference type="EMBL" id="JBHSXX010000001">
    <property type="protein sequence ID" value="MFC6869448.1"/>
    <property type="molecule type" value="Genomic_DNA"/>
</dbReference>
<dbReference type="CDD" id="cd02216">
    <property type="entry name" value="cupin_GDO-like_N"/>
    <property type="match status" value="1"/>
</dbReference>
<name>A0ABW2C4L2_9PSEU</name>
<proteinExistence type="predicted"/>
<feature type="region of interest" description="Disordered" evidence="3">
    <location>
        <begin position="347"/>
        <end position="366"/>
    </location>
</feature>
<sequence>MSVPSLEEFDQQLEAAHMRGQWLYDEMLESVIGGPKPAGVPFIWRWPDVEEKLLESCDVLEESFTARRNLSFINPAARGTTHTMNMGMQMLKPGEIAWAHRHTMSALRFAVKGGSDLVTVVDGEPCPMEDYDLVLTPRWTWHDHHNATSDNVVWLDILDIGLILSLNVPFYEPFGEERQPERSDVAEYLLERGGPLRPAWERPKKANFPYRYPWSEVEKQLHRMAKLDGSPYDGVVLRYANPVTGGPTMPTMDCWVQLLRAGEETQAHRHTSSAVYFVIRGEGVTVVDDTELDWKQHDSFVIPNWSEHRFVNRSSEDAILFSVNDMPALQALGLYFEKPQLSVGVQAPPPVPADVRRAAPDSGADV</sequence>
<accession>A0ABW2C4L2</accession>
<evidence type="ECO:0000256" key="3">
    <source>
        <dbReference type="SAM" id="MobiDB-lite"/>
    </source>
</evidence>
<reference evidence="6" key="1">
    <citation type="journal article" date="2019" name="Int. J. Syst. Evol. Microbiol.">
        <title>The Global Catalogue of Microorganisms (GCM) 10K type strain sequencing project: providing services to taxonomists for standard genome sequencing and annotation.</title>
        <authorList>
            <consortium name="The Broad Institute Genomics Platform"/>
            <consortium name="The Broad Institute Genome Sequencing Center for Infectious Disease"/>
            <person name="Wu L."/>
            <person name="Ma J."/>
        </authorList>
    </citation>
    <scope>NUCLEOTIDE SEQUENCE [LARGE SCALE GENOMIC DNA]</scope>
    <source>
        <strain evidence="6">KCTC 32255</strain>
    </source>
</reference>
<keyword evidence="2" id="KW-0560">Oxidoreductase</keyword>
<dbReference type="InterPro" id="IPR047183">
    <property type="entry name" value="GDO-like"/>
</dbReference>
<dbReference type="Gene3D" id="2.60.120.10">
    <property type="entry name" value="Jelly Rolls"/>
    <property type="match status" value="1"/>
</dbReference>
<dbReference type="PANTHER" id="PTHR41517">
    <property type="entry name" value="1,2-DIOXYGENASE PROTEIN-RELATED"/>
    <property type="match status" value="1"/>
</dbReference>
<evidence type="ECO:0000313" key="6">
    <source>
        <dbReference type="Proteomes" id="UP001596337"/>
    </source>
</evidence>
<dbReference type="Proteomes" id="UP001596337">
    <property type="component" value="Unassembled WGS sequence"/>
</dbReference>
<dbReference type="Pfam" id="PF07883">
    <property type="entry name" value="Cupin_2"/>
    <property type="match status" value="2"/>
</dbReference>
<protein>
    <submittedName>
        <fullName evidence="5">Cupin domain-containing protein</fullName>
    </submittedName>
</protein>
<dbReference type="CDD" id="cd06992">
    <property type="entry name" value="cupin_GDO-like_C"/>
    <property type="match status" value="1"/>
</dbReference>
<dbReference type="RefSeq" id="WP_345400646.1">
    <property type="nucleotide sequence ID" value="NZ_BAABLA010000101.1"/>
</dbReference>
<dbReference type="InterPro" id="IPR011051">
    <property type="entry name" value="RmlC_Cupin_sf"/>
</dbReference>
<evidence type="ECO:0000313" key="5">
    <source>
        <dbReference type="EMBL" id="MFC6869448.1"/>
    </source>
</evidence>
<gene>
    <name evidence="5" type="ORF">ACFQGD_20105</name>
</gene>
<evidence type="ECO:0000256" key="1">
    <source>
        <dbReference type="ARBA" id="ARBA00022964"/>
    </source>
</evidence>